<evidence type="ECO:0000313" key="3">
    <source>
        <dbReference type="EMBL" id="BAY59279.1"/>
    </source>
</evidence>
<proteinExistence type="predicted"/>
<accession>A0A1Z4JRD9</accession>
<feature type="signal peptide" evidence="2">
    <location>
        <begin position="1"/>
        <end position="24"/>
    </location>
</feature>
<gene>
    <name evidence="3" type="ORF">NIES2135_61560</name>
</gene>
<sequence>MPPVLKNLLSMLCLLGACWSGLNAAQIQSVLPADAPTEIMQEGTIPVEQRSNTLGFGLSGLLFVLAIAMQLDTVFRREEQGSLPPTSVPAAPLTDAPVASSNLAQTPPPPSSPQSAPDPNSQQNGEVPSSVAPAVQTLVAVAPIIQDSPVYTVPATATNGGAATREDILTKFAASPLGLVFTAPPGTGKTCTELAYLAKLFEQSPDAIVRVVCRKKDAFLGLAAIPRCVELIDPQFEVFFEAINWIHGILHQRLGMPVQQRGSLEPVRQVIGDYYSTANSLSQQKKYRDRWEETKAKLGDINTLGREVNVGAVIDTHSFNTAALGVSDGNIRDCLNIAALGKITRDDNGREDGGYGSIFKAINNKLVVDDDTLRQQLLKRDLPPLQEQSQQTGQPVLFTTMGTPRLMLLPDLRWAETYQLPRATLQRLAAKLGTSLPEEHAT</sequence>
<keyword evidence="4" id="KW-1185">Reference proteome</keyword>
<evidence type="ECO:0000313" key="4">
    <source>
        <dbReference type="Proteomes" id="UP000217895"/>
    </source>
</evidence>
<dbReference type="AlphaFoldDB" id="A0A1Z4JRD9"/>
<dbReference type="EMBL" id="AP018204">
    <property type="protein sequence ID" value="BAY59279.1"/>
    <property type="molecule type" value="Genomic_DNA"/>
</dbReference>
<dbReference type="PROSITE" id="PS51257">
    <property type="entry name" value="PROKAR_LIPOPROTEIN"/>
    <property type="match status" value="1"/>
</dbReference>
<reference evidence="3 4" key="1">
    <citation type="submission" date="2017-06" db="EMBL/GenBank/DDBJ databases">
        <title>Genome sequencing of cyanobaciteial culture collection at National Institute for Environmental Studies (NIES).</title>
        <authorList>
            <person name="Hirose Y."/>
            <person name="Shimura Y."/>
            <person name="Fujisawa T."/>
            <person name="Nakamura Y."/>
            <person name="Kawachi M."/>
        </authorList>
    </citation>
    <scope>NUCLEOTIDE SEQUENCE [LARGE SCALE GENOMIC DNA]</scope>
    <source>
        <strain evidence="3 4">NIES-2135</strain>
        <plasmid evidence="4">Plasmid Plasmid1 dna</plasmid>
    </source>
</reference>
<organism evidence="3 4">
    <name type="scientific">Leptolyngbya boryana NIES-2135</name>
    <dbReference type="NCBI Taxonomy" id="1973484"/>
    <lineage>
        <taxon>Bacteria</taxon>
        <taxon>Bacillati</taxon>
        <taxon>Cyanobacteriota</taxon>
        <taxon>Cyanophyceae</taxon>
        <taxon>Leptolyngbyales</taxon>
        <taxon>Leptolyngbyaceae</taxon>
        <taxon>Leptolyngbya group</taxon>
        <taxon>Leptolyngbya</taxon>
    </lineage>
</organism>
<keyword evidence="3" id="KW-0614">Plasmid</keyword>
<feature type="chain" id="PRO_5011115128" evidence="2">
    <location>
        <begin position="25"/>
        <end position="442"/>
    </location>
</feature>
<dbReference type="Proteomes" id="UP000217895">
    <property type="component" value="Plasmid Plasmid1 dna"/>
</dbReference>
<protein>
    <submittedName>
        <fullName evidence="3">Uncharacterized protein</fullName>
    </submittedName>
</protein>
<evidence type="ECO:0000256" key="2">
    <source>
        <dbReference type="SAM" id="SignalP"/>
    </source>
</evidence>
<name>A0A1Z4JRD9_LEPBY</name>
<feature type="compositionally biased region" description="Low complexity" evidence="1">
    <location>
        <begin position="113"/>
        <end position="123"/>
    </location>
</feature>
<geneLocation type="plasmid" evidence="3">
    <name>plasmid1</name>
</geneLocation>
<feature type="region of interest" description="Disordered" evidence="1">
    <location>
        <begin position="80"/>
        <end position="129"/>
    </location>
</feature>
<evidence type="ECO:0000256" key="1">
    <source>
        <dbReference type="SAM" id="MobiDB-lite"/>
    </source>
</evidence>
<keyword evidence="2" id="KW-0732">Signal</keyword>